<dbReference type="RefSeq" id="WP_084378002.1">
    <property type="nucleotide sequence ID" value="NZ_LS483433.1"/>
</dbReference>
<sequence length="898" mass="97431">MSPHNNQAPYGTCPLLAAVLPLRYALGPTAAVDIGAYGLPPLNGQFPDLGPRHPDVTEQDLNYTSRLLRDGWLYVWESAPPKLVEYQVESALLTQTSRAGRVIDTRTQPHLLLRAGDSAGLVWSPVRWSEPQYQAAKKDPAVRQRIMRSFVPGAAPFSGQVDAINKQIGEYSDATRYGWSSEPETEHAPNWLKVLKQMARCEQHTYAVIDDAWGVLLDLAALMRARSAGFDSYQEHHAEEWAIAGVLKSLSENDAQLKTQLPSITRYDELSRAWKDQNTQEDRYSTDMRRLAQLWVDWFNTLQVTGPSSMDTACGHFDISQPASREALELHFAAACLGPANTSAGAKAITLNLGGDAQGKPWLLWALLGLPKRLGIGEIKYLIDLSDAAHDNGASLKEGVTQLAKAFGYAEAMNKAAEKLSQLAPASSMEALFLSVAPAAGLHLHQAENAASTAGRIYMAAALARSGQRIQTLGITPRQLGEWYSDLIGTRNTLPARLNVTPLAGAVSESIPFMHLVPASTKLPPLPVNLLASADLSSVFDLKNALSKAPIKSVVTLMAGVNFVWSGKVFVDDETAKSAFGAVGALFGVGAAGAAVVQRVGEVNWASAVRQSGSTSISSRLLLARALWHTAITALAQSAFLAFDVVLYGVDAFEAYKAGDFDTMTANLAVVSASLASIKIQVQAFRALRVARAAVIAGDAATIARGLNVVPHLGAKLLGLAVVIVGGVIARLYTADSPLEKWVKNSHFGIRPDDTWSNSYILSMDNLYPLLFPISVEAYRLAELNPYQGQVVSTYLLLKLPGENVELTDGMIHFTGQEVWGDTLGYHSDKIQKVEWTGKDFARHSGTRVPVPAGITPYRRVYHEDGVRDLRRIEGDLIYSPREGLTLPSVKIMERAWI</sequence>
<feature type="domain" description="Toxin VasX N-terminal region" evidence="1">
    <location>
        <begin position="18"/>
        <end position="154"/>
    </location>
</feature>
<dbReference type="InterPro" id="IPR046864">
    <property type="entry name" value="VasX_N"/>
</dbReference>
<dbReference type="Pfam" id="PF20249">
    <property type="entry name" value="VasX_N"/>
    <property type="match status" value="1"/>
</dbReference>
<keyword evidence="3" id="KW-1185">Reference proteome</keyword>
<dbReference type="CDD" id="cd20708">
    <property type="entry name" value="MIX_IV"/>
    <property type="match status" value="1"/>
</dbReference>
<accession>A0A1H2MEJ6</accession>
<reference evidence="3" key="1">
    <citation type="submission" date="2016-10" db="EMBL/GenBank/DDBJ databases">
        <authorList>
            <person name="Varghese N."/>
            <person name="Submissions S."/>
        </authorList>
    </citation>
    <scope>NUCLEOTIDE SEQUENCE [LARGE SCALE GENOMIC DNA]</scope>
    <source>
        <strain evidence="3">LMG 2223</strain>
    </source>
</reference>
<dbReference type="AlphaFoldDB" id="A0A1H2MEJ6"/>
<evidence type="ECO:0000313" key="3">
    <source>
        <dbReference type="Proteomes" id="UP000198600"/>
    </source>
</evidence>
<dbReference type="STRING" id="46679.SAMN05216202_1558"/>
<protein>
    <recommendedName>
        <fullName evidence="1">Toxin VasX N-terminal region domain-containing protein</fullName>
    </recommendedName>
</protein>
<evidence type="ECO:0000259" key="1">
    <source>
        <dbReference type="Pfam" id="PF20249"/>
    </source>
</evidence>
<dbReference type="Proteomes" id="UP000198600">
    <property type="component" value="Chromosome I"/>
</dbReference>
<dbReference type="OrthoDB" id="6339631at2"/>
<proteinExistence type="predicted"/>
<organism evidence="2 3">
    <name type="scientific">Pseudomonas mucidolens</name>
    <dbReference type="NCBI Taxonomy" id="46679"/>
    <lineage>
        <taxon>Bacteria</taxon>
        <taxon>Pseudomonadati</taxon>
        <taxon>Pseudomonadota</taxon>
        <taxon>Gammaproteobacteria</taxon>
        <taxon>Pseudomonadales</taxon>
        <taxon>Pseudomonadaceae</taxon>
        <taxon>Pseudomonas</taxon>
    </lineage>
</organism>
<dbReference type="EMBL" id="LT629802">
    <property type="protein sequence ID" value="SDU91552.1"/>
    <property type="molecule type" value="Genomic_DNA"/>
</dbReference>
<name>A0A1H2MEJ6_9PSED</name>
<gene>
    <name evidence="2" type="ORF">SAMN05216202_1558</name>
</gene>
<evidence type="ECO:0000313" key="2">
    <source>
        <dbReference type="EMBL" id="SDU91552.1"/>
    </source>
</evidence>